<comment type="caution">
    <text evidence="4">The sequence shown here is derived from an EMBL/GenBank/DDBJ whole genome shotgun (WGS) entry which is preliminary data.</text>
</comment>
<evidence type="ECO:0000256" key="1">
    <source>
        <dbReference type="ARBA" id="ARBA00007169"/>
    </source>
</evidence>
<organism evidence="4 5">
    <name type="scientific">Dactylosporangium siamense</name>
    <dbReference type="NCBI Taxonomy" id="685454"/>
    <lineage>
        <taxon>Bacteria</taxon>
        <taxon>Bacillati</taxon>
        <taxon>Actinomycetota</taxon>
        <taxon>Actinomycetes</taxon>
        <taxon>Micromonosporales</taxon>
        <taxon>Micromonosporaceae</taxon>
        <taxon>Dactylosporangium</taxon>
    </lineage>
</organism>
<proteinExistence type="inferred from homology"/>
<name>A0A919UDN5_9ACTN</name>
<dbReference type="InterPro" id="IPR029058">
    <property type="entry name" value="AB_hydrolase_fold"/>
</dbReference>
<dbReference type="Proteomes" id="UP000660611">
    <property type="component" value="Unassembled WGS sequence"/>
</dbReference>
<evidence type="ECO:0000259" key="3">
    <source>
        <dbReference type="SMART" id="SM00824"/>
    </source>
</evidence>
<protein>
    <submittedName>
        <fullName evidence="4">Thioesterase</fullName>
    </submittedName>
</protein>
<dbReference type="InterPro" id="IPR020802">
    <property type="entry name" value="TesA-like"/>
</dbReference>
<dbReference type="SUPFAM" id="SSF53474">
    <property type="entry name" value="alpha/beta-Hydrolases"/>
    <property type="match status" value="1"/>
</dbReference>
<dbReference type="Gene3D" id="3.40.50.1820">
    <property type="entry name" value="alpha/beta hydrolase"/>
    <property type="match status" value="1"/>
</dbReference>
<sequence>MSDLMTNPWLPNRRRTAGTVLRVFCFPHAGGAASAFRTWQQDLPYGLEVCPVQLPGRESRFGEPLPTGVVDLVPGLTEALLPALDVPFALLGNSMGALIAYELARHLRREYQLSPTRLVVAGANRPGGAARMPALSHLPDLEFGRAMQARHGGIPAAVLDDPQIAEIYLPVLRADMAMVERYVPEPGPPLTCPVSAYVGAGDTVSTPEDVDGWAAVTSGRFDRRVLPGDHFAVLAHGGLVTGRLADELALR</sequence>
<comment type="similarity">
    <text evidence="1">Belongs to the thioesterase family.</text>
</comment>
<evidence type="ECO:0000313" key="5">
    <source>
        <dbReference type="Proteomes" id="UP000660611"/>
    </source>
</evidence>
<gene>
    <name evidence="4" type="ORF">Dsi01nite_096980</name>
</gene>
<dbReference type="GO" id="GO:0008610">
    <property type="term" value="P:lipid biosynthetic process"/>
    <property type="evidence" value="ECO:0007669"/>
    <property type="project" value="TreeGrafter"/>
</dbReference>
<dbReference type="Pfam" id="PF00975">
    <property type="entry name" value="Thioesterase"/>
    <property type="match status" value="1"/>
</dbReference>
<accession>A0A919UDN5</accession>
<evidence type="ECO:0000256" key="2">
    <source>
        <dbReference type="ARBA" id="ARBA00022801"/>
    </source>
</evidence>
<feature type="domain" description="Thioesterase TesA-like" evidence="3">
    <location>
        <begin position="24"/>
        <end position="248"/>
    </location>
</feature>
<keyword evidence="2" id="KW-0378">Hydrolase</keyword>
<dbReference type="PANTHER" id="PTHR11487:SF0">
    <property type="entry name" value="S-ACYL FATTY ACID SYNTHASE THIOESTERASE, MEDIUM CHAIN"/>
    <property type="match status" value="1"/>
</dbReference>
<dbReference type="GO" id="GO:0016787">
    <property type="term" value="F:hydrolase activity"/>
    <property type="evidence" value="ECO:0007669"/>
    <property type="project" value="UniProtKB-KW"/>
</dbReference>
<dbReference type="AlphaFoldDB" id="A0A919UDN5"/>
<dbReference type="InterPro" id="IPR012223">
    <property type="entry name" value="TEII"/>
</dbReference>
<reference evidence="4" key="1">
    <citation type="submission" date="2021-01" db="EMBL/GenBank/DDBJ databases">
        <title>Whole genome shotgun sequence of Dactylosporangium siamense NBRC 106093.</title>
        <authorList>
            <person name="Komaki H."/>
            <person name="Tamura T."/>
        </authorList>
    </citation>
    <scope>NUCLEOTIDE SEQUENCE</scope>
    <source>
        <strain evidence="4">NBRC 106093</strain>
    </source>
</reference>
<keyword evidence="5" id="KW-1185">Reference proteome</keyword>
<dbReference type="InterPro" id="IPR001031">
    <property type="entry name" value="Thioesterase"/>
</dbReference>
<dbReference type="RefSeq" id="WP_203853265.1">
    <property type="nucleotide sequence ID" value="NZ_BAAAVW010000025.1"/>
</dbReference>
<evidence type="ECO:0000313" key="4">
    <source>
        <dbReference type="EMBL" id="GIG51657.1"/>
    </source>
</evidence>
<dbReference type="PANTHER" id="PTHR11487">
    <property type="entry name" value="THIOESTERASE"/>
    <property type="match status" value="1"/>
</dbReference>
<dbReference type="SMART" id="SM00824">
    <property type="entry name" value="PKS_TE"/>
    <property type="match status" value="1"/>
</dbReference>
<dbReference type="EMBL" id="BONQ01000158">
    <property type="protein sequence ID" value="GIG51657.1"/>
    <property type="molecule type" value="Genomic_DNA"/>
</dbReference>